<keyword evidence="2" id="KW-0472">Membrane</keyword>
<evidence type="ECO:0000256" key="2">
    <source>
        <dbReference type="SAM" id="Phobius"/>
    </source>
</evidence>
<dbReference type="Proteomes" id="UP000001883">
    <property type="component" value="Chromosome"/>
</dbReference>
<dbReference type="AlphaFoldDB" id="D2NPE5"/>
<sequence>MPEEGTPQESQDKSTHTQPPAPPRSSHEAPERQITNTPSSEHSLYEGSQEQENNNTLPDEESKIYFKYILDSLYLPALIWFLLCIPDLYTIARSNLSNLESLTEKILLYFRNIDIWTVLIHATAIINISVLISTSIIKKDLNILPPESLKELSGEHDKKQGFTFPIDIKSLLTLSPIALTLTFIFMLRYYMWATDENIGTAFQITSLQVTQDKYRLLSYTLIIILIIYILPIPAMNSENLWRLHKDTSLTQKVPQTPKDHLVLMYWNLTLTLLTSFIASLVFRLVAPTLHALLLLNFVTVSFIIAQIKILHPSPLAIIKDIFKFIERGETKNLILTITITVSLLIASTIPIHNGTLLAGKIISTAGASESKPINAYSCIFSRNSSSNESIAFGILISSNEKALRIYAPTPTQDSKEYSYSKDNKIYPNMPTESYINTKEDYTIENYDEQKHEFNSHTGKCKRK</sequence>
<protein>
    <submittedName>
        <fullName evidence="3">Uncharacterized protein</fullName>
    </submittedName>
</protein>
<feature type="region of interest" description="Disordered" evidence="1">
    <location>
        <begin position="1"/>
        <end position="56"/>
    </location>
</feature>
<reference evidence="3 4" key="2">
    <citation type="journal article" date="2010" name="J Osaka Dent Univ">
        <title>Isolation and identification of Rothia mucilaginosa from persistent apical periodontitis lesions.</title>
        <authorList>
            <person name="Yamane K."/>
            <person name="Yoshida M."/>
            <person name="Fujihira T."/>
            <person name="Baba T."/>
            <person name="Tsuji N."/>
            <person name="Hayashi H."/>
            <person name="Sugimori C."/>
            <person name="Yamanaka T."/>
            <person name="Mashimo C."/>
            <person name="Nambu T."/>
            <person name="Kawai H."/>
            <person name="Fukushima H."/>
        </authorList>
    </citation>
    <scope>NUCLEOTIDE SEQUENCE [LARGE SCALE GENOMIC DNA]</scope>
    <source>
        <strain evidence="3 4">DY-18</strain>
    </source>
</reference>
<organism evidence="3 4">
    <name type="scientific">Rothia mucilaginosa (strain DY-18)</name>
    <name type="common">Stomatococcus mucilaginosus</name>
    <dbReference type="NCBI Taxonomy" id="680646"/>
    <lineage>
        <taxon>Bacteria</taxon>
        <taxon>Bacillati</taxon>
        <taxon>Actinomycetota</taxon>
        <taxon>Actinomycetes</taxon>
        <taxon>Micrococcales</taxon>
        <taxon>Micrococcaceae</taxon>
        <taxon>Rothia</taxon>
    </lineage>
</organism>
<feature type="compositionally biased region" description="Polar residues" evidence="1">
    <location>
        <begin position="33"/>
        <end position="56"/>
    </location>
</feature>
<keyword evidence="2" id="KW-1133">Transmembrane helix</keyword>
<feature type="transmembrane region" description="Helical" evidence="2">
    <location>
        <begin position="332"/>
        <end position="351"/>
    </location>
</feature>
<evidence type="ECO:0000256" key="1">
    <source>
        <dbReference type="SAM" id="MobiDB-lite"/>
    </source>
</evidence>
<dbReference type="HOGENOM" id="CLU_590357_0_0_11"/>
<evidence type="ECO:0000313" key="3">
    <source>
        <dbReference type="EMBL" id="BAI65513.1"/>
    </source>
</evidence>
<dbReference type="EMBL" id="AP011540">
    <property type="protein sequence ID" value="BAI65513.1"/>
    <property type="molecule type" value="Genomic_DNA"/>
</dbReference>
<feature type="transmembrane region" description="Helical" evidence="2">
    <location>
        <begin position="73"/>
        <end position="92"/>
    </location>
</feature>
<name>D2NPE5_ROTMD</name>
<reference evidence="4" key="1">
    <citation type="submission" date="2009-07" db="EMBL/GenBank/DDBJ databases">
        <title>Complete genome sequence of Rothia mucilaginosa DJ.</title>
        <authorList>
            <person name="Yamane K."/>
            <person name="Nambu T."/>
            <person name="Mashimo C."/>
            <person name="Sugimori C."/>
            <person name="Yamanaka T."/>
            <person name="Leung K."/>
            <person name="Fukushima H."/>
        </authorList>
    </citation>
    <scope>NUCLEOTIDE SEQUENCE [LARGE SCALE GENOMIC DNA]</scope>
    <source>
        <strain evidence="4">DY-18</strain>
    </source>
</reference>
<feature type="transmembrane region" description="Helical" evidence="2">
    <location>
        <begin position="291"/>
        <end position="311"/>
    </location>
</feature>
<dbReference type="RefSeq" id="WP_012904115.1">
    <property type="nucleotide sequence ID" value="NC_013715.1"/>
</dbReference>
<feature type="transmembrane region" description="Helical" evidence="2">
    <location>
        <begin position="216"/>
        <end position="235"/>
    </location>
</feature>
<accession>D2NPE5</accession>
<reference evidence="3 4" key="3">
    <citation type="journal article" date="2010" name="Sequencing">
        <title>Complete Genome Sequence of Rothia mucilaginosa DY-18: A Clinical Isolate with Dense Meshwork-Like Structures from a Persistent Apical Periodontitis Lesion.</title>
        <authorList>
            <person name="Yamane K."/>
            <person name="Nambu T."/>
            <person name="Yamanaka T."/>
            <person name="Mashimo C."/>
            <person name="Sugimori C."/>
            <person name="Leung K.-P."/>
            <person name="Fukushima H."/>
        </authorList>
    </citation>
    <scope>NUCLEOTIDE SEQUENCE [LARGE SCALE GENOMIC DNA]</scope>
    <source>
        <strain evidence="3 4">DY-18</strain>
    </source>
</reference>
<feature type="transmembrane region" description="Helical" evidence="2">
    <location>
        <begin position="262"/>
        <end position="285"/>
    </location>
</feature>
<feature type="transmembrane region" description="Helical" evidence="2">
    <location>
        <begin position="115"/>
        <end position="137"/>
    </location>
</feature>
<evidence type="ECO:0000313" key="4">
    <source>
        <dbReference type="Proteomes" id="UP000001883"/>
    </source>
</evidence>
<proteinExistence type="predicted"/>
<keyword evidence="2" id="KW-0812">Transmembrane</keyword>
<dbReference type="KEGG" id="rmu:RMDY18_16810"/>
<feature type="transmembrane region" description="Helical" evidence="2">
    <location>
        <begin position="171"/>
        <end position="191"/>
    </location>
</feature>
<gene>
    <name evidence="3" type="ordered locus">RMDY18_16810</name>
</gene>
<keyword evidence="4" id="KW-1185">Reference proteome</keyword>